<keyword evidence="3" id="KW-1185">Reference proteome</keyword>
<dbReference type="AlphaFoldDB" id="A0ABD3J078"/>
<name>A0ABD3J078_EUCGL</name>
<evidence type="ECO:0000313" key="3">
    <source>
        <dbReference type="Proteomes" id="UP001634007"/>
    </source>
</evidence>
<evidence type="ECO:0000256" key="1">
    <source>
        <dbReference type="SAM" id="MobiDB-lite"/>
    </source>
</evidence>
<dbReference type="EMBL" id="JBJKBG010000010">
    <property type="protein sequence ID" value="KAL3719954.1"/>
    <property type="molecule type" value="Genomic_DNA"/>
</dbReference>
<protein>
    <submittedName>
        <fullName evidence="2">Uncharacterized protein</fullName>
    </submittedName>
</protein>
<reference evidence="2 3" key="1">
    <citation type="submission" date="2024-11" db="EMBL/GenBank/DDBJ databases">
        <title>Chromosome-level genome assembly of Eucalyptus globulus Labill. provides insights into its genome evolution.</title>
        <authorList>
            <person name="Li X."/>
        </authorList>
    </citation>
    <scope>NUCLEOTIDE SEQUENCE [LARGE SCALE GENOMIC DNA]</scope>
    <source>
        <strain evidence="2">CL2024</strain>
        <tissue evidence="2">Fresh tender leaves</tissue>
    </source>
</reference>
<comment type="caution">
    <text evidence="2">The sequence shown here is derived from an EMBL/GenBank/DDBJ whole genome shotgun (WGS) entry which is preliminary data.</text>
</comment>
<feature type="region of interest" description="Disordered" evidence="1">
    <location>
        <begin position="1"/>
        <end position="45"/>
    </location>
</feature>
<dbReference type="Proteomes" id="UP001634007">
    <property type="component" value="Unassembled WGS sequence"/>
</dbReference>
<organism evidence="2 3">
    <name type="scientific">Eucalyptus globulus</name>
    <name type="common">Tasmanian blue gum</name>
    <dbReference type="NCBI Taxonomy" id="34317"/>
    <lineage>
        <taxon>Eukaryota</taxon>
        <taxon>Viridiplantae</taxon>
        <taxon>Streptophyta</taxon>
        <taxon>Embryophyta</taxon>
        <taxon>Tracheophyta</taxon>
        <taxon>Spermatophyta</taxon>
        <taxon>Magnoliopsida</taxon>
        <taxon>eudicotyledons</taxon>
        <taxon>Gunneridae</taxon>
        <taxon>Pentapetalae</taxon>
        <taxon>rosids</taxon>
        <taxon>malvids</taxon>
        <taxon>Myrtales</taxon>
        <taxon>Myrtaceae</taxon>
        <taxon>Myrtoideae</taxon>
        <taxon>Eucalypteae</taxon>
        <taxon>Eucalyptus</taxon>
    </lineage>
</organism>
<proteinExistence type="predicted"/>
<accession>A0ABD3J078</accession>
<sequence length="106" mass="11405">MPAPGNTGNEASVINLRSVKDKNTSDSSEYSKYGSDSANESEDIAPDQGIISSCYASKAVKAQDVGKVQELQAQSSEGVDDRLKSLKHILSQHHDEAHKKIYSIVA</sequence>
<evidence type="ECO:0000313" key="2">
    <source>
        <dbReference type="EMBL" id="KAL3719954.1"/>
    </source>
</evidence>
<feature type="compositionally biased region" description="Polar residues" evidence="1">
    <location>
        <begin position="25"/>
        <end position="38"/>
    </location>
</feature>
<feature type="compositionally biased region" description="Polar residues" evidence="1">
    <location>
        <begin position="1"/>
        <end position="12"/>
    </location>
</feature>
<gene>
    <name evidence="2" type="ORF">ACJRO7_004874</name>
</gene>